<feature type="domain" description="GP-PDE" evidence="2">
    <location>
        <begin position="1"/>
        <end position="236"/>
    </location>
</feature>
<proteinExistence type="predicted"/>
<dbReference type="EMBL" id="CP066007">
    <property type="protein sequence ID" value="QQB46945.1"/>
    <property type="molecule type" value="Genomic_DNA"/>
</dbReference>
<gene>
    <name evidence="3" type="ORF">I6I10_03215</name>
</gene>
<evidence type="ECO:0000256" key="1">
    <source>
        <dbReference type="SAM" id="MobiDB-lite"/>
    </source>
</evidence>
<feature type="compositionally biased region" description="Basic and acidic residues" evidence="1">
    <location>
        <begin position="236"/>
        <end position="250"/>
    </location>
</feature>
<dbReference type="Proteomes" id="UP000596145">
    <property type="component" value="Chromosome"/>
</dbReference>
<dbReference type="GO" id="GO:0006629">
    <property type="term" value="P:lipid metabolic process"/>
    <property type="evidence" value="ECO:0007669"/>
    <property type="project" value="InterPro"/>
</dbReference>
<reference evidence="3 4" key="1">
    <citation type="submission" date="2020-12" db="EMBL/GenBank/DDBJ databases">
        <title>FDA dAtabase for Regulatory Grade micrObial Sequences (FDA-ARGOS): Supporting development and validation of Infectious Disease Dx tests.</title>
        <authorList>
            <person name="Sproer C."/>
            <person name="Gronow S."/>
            <person name="Severitt S."/>
            <person name="Schroder I."/>
            <person name="Tallon L."/>
            <person name="Sadzewicz L."/>
            <person name="Zhao X."/>
            <person name="Boylan J."/>
            <person name="Ott S."/>
            <person name="Bowen H."/>
            <person name="Vavikolanu K."/>
            <person name="Mehta A."/>
            <person name="Aluvathingal J."/>
            <person name="Nadendla S."/>
            <person name="Lowell S."/>
            <person name="Myers T."/>
            <person name="Yan Y."/>
            <person name="Sichtig H."/>
        </authorList>
    </citation>
    <scope>NUCLEOTIDE SEQUENCE [LARGE SCALE GENOMIC DNA]</scope>
    <source>
        <strain evidence="3 4">FDAARGOS_1053</strain>
    </source>
</reference>
<protein>
    <submittedName>
        <fullName evidence="3">Glycerophosphodiester phosphodiesterase</fullName>
    </submittedName>
</protein>
<dbReference type="PANTHER" id="PTHR46211:SF13">
    <property type="entry name" value="GLYCEROPHOSPHODIESTER PHOSPHODIESTERASE 1-RELATED"/>
    <property type="match status" value="1"/>
</dbReference>
<organism evidence="3 4">
    <name type="scientific">Corynebacterium glucuronolyticum</name>
    <dbReference type="NCBI Taxonomy" id="39791"/>
    <lineage>
        <taxon>Bacteria</taxon>
        <taxon>Bacillati</taxon>
        <taxon>Actinomycetota</taxon>
        <taxon>Actinomycetes</taxon>
        <taxon>Mycobacteriales</taxon>
        <taxon>Corynebacteriaceae</taxon>
        <taxon>Corynebacterium</taxon>
    </lineage>
</organism>
<evidence type="ECO:0000259" key="2">
    <source>
        <dbReference type="PROSITE" id="PS51704"/>
    </source>
</evidence>
<dbReference type="PANTHER" id="PTHR46211">
    <property type="entry name" value="GLYCEROPHOSPHORYL DIESTER PHOSPHODIESTERASE"/>
    <property type="match status" value="1"/>
</dbReference>
<dbReference type="RefSeq" id="WP_084036274.1">
    <property type="nucleotide sequence ID" value="NZ_CP066007.1"/>
</dbReference>
<dbReference type="Gene3D" id="3.20.20.190">
    <property type="entry name" value="Phosphatidylinositol (PI) phosphodiesterase"/>
    <property type="match status" value="1"/>
</dbReference>
<dbReference type="PROSITE" id="PS51704">
    <property type="entry name" value="GP_PDE"/>
    <property type="match status" value="1"/>
</dbReference>
<dbReference type="GO" id="GO:0008081">
    <property type="term" value="F:phosphoric diester hydrolase activity"/>
    <property type="evidence" value="ECO:0007669"/>
    <property type="project" value="InterPro"/>
</dbReference>
<dbReference type="InterPro" id="IPR030395">
    <property type="entry name" value="GP_PDE_dom"/>
</dbReference>
<dbReference type="OrthoDB" id="9758957at2"/>
<dbReference type="InterPro" id="IPR017946">
    <property type="entry name" value="PLC-like_Pdiesterase_TIM-brl"/>
</dbReference>
<dbReference type="AlphaFoldDB" id="A0A7T4EGG4"/>
<name>A0A7T4EGG4_9CORY</name>
<evidence type="ECO:0000313" key="4">
    <source>
        <dbReference type="Proteomes" id="UP000596145"/>
    </source>
</evidence>
<sequence>MLIIAHRGDSEQYPEQTAAAYESAFSVGADGVETDVRLTRCGELVCIHDRFLNRVSDGSGKVSTCTMDDLSRLNFGSEDCPQPVLTFREFLEIGESYPDRHLFIETKHPSRYGVMLEEQIVRQLQYFGLSTSERVHIISFNPVSIQRIRRMAPALDRIWLRQLRYMWANLAMEKFGHPTGMGLFIQEAKINPDLIGRHGLPTYMFTVNDLEDVDWARERGVKYLATDNPSKVVAYEQEKEEGPGSARGDDPQAGQDGQARS</sequence>
<dbReference type="SUPFAM" id="SSF51695">
    <property type="entry name" value="PLC-like phosphodiesterases"/>
    <property type="match status" value="1"/>
</dbReference>
<dbReference type="Pfam" id="PF03009">
    <property type="entry name" value="GDPD"/>
    <property type="match status" value="1"/>
</dbReference>
<accession>A0A7T4EGG4</accession>
<dbReference type="GeneID" id="92761274"/>
<feature type="region of interest" description="Disordered" evidence="1">
    <location>
        <begin position="232"/>
        <end position="261"/>
    </location>
</feature>
<evidence type="ECO:0000313" key="3">
    <source>
        <dbReference type="EMBL" id="QQB46945.1"/>
    </source>
</evidence>